<gene>
    <name evidence="2" type="ORF">ACFQ5X_19405</name>
</gene>
<dbReference type="RefSeq" id="WP_381238113.1">
    <property type="nucleotide sequence ID" value="NZ_JBHSKH010000054.1"/>
</dbReference>
<proteinExistence type="predicted"/>
<name>A0ABW3XFX3_9ACTN</name>
<keyword evidence="1" id="KW-1133">Transmembrane helix</keyword>
<organism evidence="2 3">
    <name type="scientific">Streptomyces kaempferi</name>
    <dbReference type="NCBI Taxonomy" id="333725"/>
    <lineage>
        <taxon>Bacteria</taxon>
        <taxon>Bacillati</taxon>
        <taxon>Actinomycetota</taxon>
        <taxon>Actinomycetes</taxon>
        <taxon>Kitasatosporales</taxon>
        <taxon>Streptomycetaceae</taxon>
        <taxon>Streptomyces</taxon>
    </lineage>
</organism>
<reference evidence="3" key="1">
    <citation type="journal article" date="2019" name="Int. J. Syst. Evol. Microbiol.">
        <title>The Global Catalogue of Microorganisms (GCM) 10K type strain sequencing project: providing services to taxonomists for standard genome sequencing and annotation.</title>
        <authorList>
            <consortium name="The Broad Institute Genomics Platform"/>
            <consortium name="The Broad Institute Genome Sequencing Center for Infectious Disease"/>
            <person name="Wu L."/>
            <person name="Ma J."/>
        </authorList>
    </citation>
    <scope>NUCLEOTIDE SEQUENCE [LARGE SCALE GENOMIC DNA]</scope>
    <source>
        <strain evidence="3">CGMCC 4.7020</strain>
    </source>
</reference>
<accession>A0ABW3XFX3</accession>
<comment type="caution">
    <text evidence="2">The sequence shown here is derived from an EMBL/GenBank/DDBJ whole genome shotgun (WGS) entry which is preliminary data.</text>
</comment>
<evidence type="ECO:0000313" key="2">
    <source>
        <dbReference type="EMBL" id="MFD1308011.1"/>
    </source>
</evidence>
<sequence>MLAALGASPARASAPGAMAARADTPDMALVVAGGTGHTTLLRSGDRDFALLWRLLAPRFTGTERVPDAWAAGDYPPVRATVIWGMTGVGGWPQTSRAPGGDVAIEREDQVFLAPDGTPWVRSDPSPDVADDDIRWHRAPRSVFDRLVERGGPIGPGAPEVPAAARAAGPGVCAKWAVTGLALGLLGGAGGTLLIRRAAARRDAAGPPREPRQELIDL</sequence>
<feature type="transmembrane region" description="Helical" evidence="1">
    <location>
        <begin position="175"/>
        <end position="194"/>
    </location>
</feature>
<keyword evidence="1" id="KW-0472">Membrane</keyword>
<dbReference type="Proteomes" id="UP001597058">
    <property type="component" value="Unassembled WGS sequence"/>
</dbReference>
<keyword evidence="3" id="KW-1185">Reference proteome</keyword>
<evidence type="ECO:0000313" key="3">
    <source>
        <dbReference type="Proteomes" id="UP001597058"/>
    </source>
</evidence>
<dbReference type="EMBL" id="JBHTMM010000022">
    <property type="protein sequence ID" value="MFD1308011.1"/>
    <property type="molecule type" value="Genomic_DNA"/>
</dbReference>
<evidence type="ECO:0000256" key="1">
    <source>
        <dbReference type="SAM" id="Phobius"/>
    </source>
</evidence>
<protein>
    <submittedName>
        <fullName evidence="2">Uncharacterized protein</fullName>
    </submittedName>
</protein>
<keyword evidence="1" id="KW-0812">Transmembrane</keyword>